<feature type="domain" description="HTH araC/xylS-type" evidence="4">
    <location>
        <begin position="216"/>
        <end position="317"/>
    </location>
</feature>
<dbReference type="PATRIC" id="fig|1391654.3.peg.1180"/>
<dbReference type="STRING" id="1391654.AKJ09_01162"/>
<dbReference type="InterPro" id="IPR032687">
    <property type="entry name" value="AraC-type_N"/>
</dbReference>
<keyword evidence="1" id="KW-0805">Transcription regulation</keyword>
<dbReference type="PANTHER" id="PTHR47894">
    <property type="entry name" value="HTH-TYPE TRANSCRIPTIONAL REGULATOR GADX"/>
    <property type="match status" value="1"/>
</dbReference>
<dbReference type="GO" id="GO:0000976">
    <property type="term" value="F:transcription cis-regulatory region binding"/>
    <property type="evidence" value="ECO:0007669"/>
    <property type="project" value="TreeGrafter"/>
</dbReference>
<name>A0A0K1PLT5_9BACT</name>
<keyword evidence="2" id="KW-0238">DNA-binding</keyword>
<reference evidence="5 6" key="1">
    <citation type="submission" date="2015-08" db="EMBL/GenBank/DDBJ databases">
        <authorList>
            <person name="Babu N.S."/>
            <person name="Beckwith C.J."/>
            <person name="Beseler K.G."/>
            <person name="Brison A."/>
            <person name="Carone J.V."/>
            <person name="Caskin T.P."/>
            <person name="Diamond M."/>
            <person name="Durham M.E."/>
            <person name="Foxe J.M."/>
            <person name="Go M."/>
            <person name="Henderson B.A."/>
            <person name="Jones I.B."/>
            <person name="McGettigan J.A."/>
            <person name="Micheletti S.J."/>
            <person name="Nasrallah M.E."/>
            <person name="Ortiz D."/>
            <person name="Piller C.R."/>
            <person name="Privatt S.R."/>
            <person name="Schneider S.L."/>
            <person name="Sharp S."/>
            <person name="Smith T.C."/>
            <person name="Stanton J.D."/>
            <person name="Ullery H.E."/>
            <person name="Wilson R.J."/>
            <person name="Serrano M.G."/>
            <person name="Buck G."/>
            <person name="Lee V."/>
            <person name="Wang Y."/>
            <person name="Carvalho R."/>
            <person name="Voegtly L."/>
            <person name="Shi R."/>
            <person name="Duckworth R."/>
            <person name="Johnson A."/>
            <person name="Loviza R."/>
            <person name="Walstead R."/>
            <person name="Shah Z."/>
            <person name="Kiflezghi M."/>
            <person name="Wade K."/>
            <person name="Ball S.L."/>
            <person name="Bradley K.W."/>
            <person name="Asai D.J."/>
            <person name="Bowman C.A."/>
            <person name="Russell D.A."/>
            <person name="Pope W.H."/>
            <person name="Jacobs-Sera D."/>
            <person name="Hendrix R.W."/>
            <person name="Hatfull G.F."/>
        </authorList>
    </citation>
    <scope>NUCLEOTIDE SEQUENCE [LARGE SCALE GENOMIC DNA]</scope>
    <source>
        <strain evidence="5 6">DSM 27648</strain>
    </source>
</reference>
<evidence type="ECO:0000256" key="2">
    <source>
        <dbReference type="ARBA" id="ARBA00023125"/>
    </source>
</evidence>
<dbReference type="GO" id="GO:0003700">
    <property type="term" value="F:DNA-binding transcription factor activity"/>
    <property type="evidence" value="ECO:0007669"/>
    <property type="project" value="InterPro"/>
</dbReference>
<evidence type="ECO:0000256" key="1">
    <source>
        <dbReference type="ARBA" id="ARBA00023015"/>
    </source>
</evidence>
<dbReference type="PRINTS" id="PR00032">
    <property type="entry name" value="HTHARAC"/>
</dbReference>
<protein>
    <submittedName>
        <fullName evidence="5">Transcriptional regulator, AraC family</fullName>
    </submittedName>
</protein>
<dbReference type="EMBL" id="CP012333">
    <property type="protein sequence ID" value="AKU94498.1"/>
    <property type="molecule type" value="Genomic_DNA"/>
</dbReference>
<dbReference type="Pfam" id="PF12625">
    <property type="entry name" value="Arabinose_bd"/>
    <property type="match status" value="1"/>
</dbReference>
<dbReference type="PANTHER" id="PTHR47894:SF1">
    <property type="entry name" value="HTH-TYPE TRANSCRIPTIONAL REGULATOR VQSM"/>
    <property type="match status" value="1"/>
</dbReference>
<accession>A0A0K1PLT5</accession>
<organism evidence="5 6">
    <name type="scientific">Labilithrix luteola</name>
    <dbReference type="NCBI Taxonomy" id="1391654"/>
    <lineage>
        <taxon>Bacteria</taxon>
        <taxon>Pseudomonadati</taxon>
        <taxon>Myxococcota</taxon>
        <taxon>Polyangia</taxon>
        <taxon>Polyangiales</taxon>
        <taxon>Labilitrichaceae</taxon>
        <taxon>Labilithrix</taxon>
    </lineage>
</organism>
<dbReference type="InterPro" id="IPR020449">
    <property type="entry name" value="Tscrpt_reg_AraC-type_HTH"/>
</dbReference>
<keyword evidence="3" id="KW-0804">Transcription</keyword>
<dbReference type="KEGG" id="llu:AKJ09_01162"/>
<dbReference type="SMART" id="SM00342">
    <property type="entry name" value="HTH_ARAC"/>
    <property type="match status" value="1"/>
</dbReference>
<dbReference type="Proteomes" id="UP000064967">
    <property type="component" value="Chromosome"/>
</dbReference>
<dbReference type="InterPro" id="IPR009057">
    <property type="entry name" value="Homeodomain-like_sf"/>
</dbReference>
<dbReference type="Gene3D" id="1.10.10.60">
    <property type="entry name" value="Homeodomain-like"/>
    <property type="match status" value="1"/>
</dbReference>
<evidence type="ECO:0000313" key="6">
    <source>
        <dbReference type="Proteomes" id="UP000064967"/>
    </source>
</evidence>
<dbReference type="SUPFAM" id="SSF46689">
    <property type="entry name" value="Homeodomain-like"/>
    <property type="match status" value="1"/>
</dbReference>
<evidence type="ECO:0000259" key="4">
    <source>
        <dbReference type="PROSITE" id="PS01124"/>
    </source>
</evidence>
<gene>
    <name evidence="5" type="ORF">AKJ09_01162</name>
</gene>
<dbReference type="AlphaFoldDB" id="A0A0K1PLT5"/>
<proteinExistence type="predicted"/>
<evidence type="ECO:0000313" key="5">
    <source>
        <dbReference type="EMBL" id="AKU94498.1"/>
    </source>
</evidence>
<evidence type="ECO:0000256" key="3">
    <source>
        <dbReference type="ARBA" id="ARBA00023163"/>
    </source>
</evidence>
<dbReference type="Pfam" id="PF12833">
    <property type="entry name" value="HTH_18"/>
    <property type="match status" value="1"/>
</dbReference>
<dbReference type="PROSITE" id="PS01124">
    <property type="entry name" value="HTH_ARAC_FAMILY_2"/>
    <property type="match status" value="1"/>
</dbReference>
<keyword evidence="6" id="KW-1185">Reference proteome</keyword>
<sequence>MAELAKRWDIAPPSLLGPLGLSAETLAPPDARLPIVDFVRLVERARELTREQALGFYLGVEMRASAHGYVGLAAMTASTLGEALDLAQRFAVTRTDALSLHMERSTGEAALVVEEHADFGDARDVVLFALLYGIWQIGNALTGKKLEGSADFQMPEPAYFARFAHLAPAVRFNQPSNRLRFDDRLLSLPLLMADPVAKRMAREQCERLLEELASSEDMAVRTKKLISRSDGGVRSLEEVARMMHMSTRTLKRRLAEAGASFSALRDEEQQEAAMRLLERDDLPIERIAEQLGYSDVANFTRAFRRWTAQTPAAYRKSKVSG</sequence>
<dbReference type="GO" id="GO:0005829">
    <property type="term" value="C:cytosol"/>
    <property type="evidence" value="ECO:0007669"/>
    <property type="project" value="TreeGrafter"/>
</dbReference>
<dbReference type="InterPro" id="IPR018060">
    <property type="entry name" value="HTH_AraC"/>
</dbReference>